<dbReference type="STRING" id="4081.K4BHK8"/>
<dbReference type="Gramene" id="Solyc03g071790.1.1">
    <property type="protein sequence ID" value="Solyc03g071790.1.1"/>
    <property type="gene ID" value="Solyc03g071790.1"/>
</dbReference>
<protein>
    <recommendedName>
        <fullName evidence="3">Protein DEFECTIVE IN MERISTEM SILENCING 3</fullName>
    </recommendedName>
</protein>
<dbReference type="HOGENOM" id="CLU_046782_0_0_1"/>
<evidence type="ECO:0000313" key="2">
    <source>
        <dbReference type="Proteomes" id="UP000004994"/>
    </source>
</evidence>
<evidence type="ECO:0008006" key="3">
    <source>
        <dbReference type="Google" id="ProtNLM"/>
    </source>
</evidence>
<dbReference type="PANTHER" id="PTHR33566">
    <property type="entry name" value="EN/SPM-LIKE TRANSPOSON-RELATED"/>
    <property type="match status" value="1"/>
</dbReference>
<dbReference type="eggNOG" id="ENOG502QS96">
    <property type="taxonomic scope" value="Eukaryota"/>
</dbReference>
<reference evidence="1" key="1">
    <citation type="journal article" date="2012" name="Nature">
        <title>The tomato genome sequence provides insights into fleshy fruit evolution.</title>
        <authorList>
            <consortium name="Tomato Genome Consortium"/>
        </authorList>
    </citation>
    <scope>NUCLEOTIDE SEQUENCE [LARGE SCALE GENOMIC DNA]</scope>
    <source>
        <strain evidence="1">cv. Heinz 1706</strain>
    </source>
</reference>
<dbReference type="Proteomes" id="UP000004994">
    <property type="component" value="Chromosome 3"/>
</dbReference>
<dbReference type="SMR" id="K4BHK8"/>
<dbReference type="PhylomeDB" id="K4BHK8"/>
<dbReference type="InParanoid" id="K4BHK8"/>
<evidence type="ECO:0000313" key="1">
    <source>
        <dbReference type="EnsemblPlants" id="Solyc03g071790.1.1"/>
    </source>
</evidence>
<reference evidence="1" key="2">
    <citation type="submission" date="2015-06" db="UniProtKB">
        <authorList>
            <consortium name="EnsemblPlants"/>
        </authorList>
    </citation>
    <scope>IDENTIFICATION</scope>
    <source>
        <strain evidence="1">cv. Heinz 1706</strain>
    </source>
</reference>
<dbReference type="AlphaFoldDB" id="K4BHK8"/>
<sequence length="233" mass="26454">MLAVVCKTHDGLKALLTSDKKGPTNTSSRLHGVGSSIGGPLHRYLVICLENLIPYTGEFIADDPKRRLAIRRKPRYVNKETSPGFLGFAVNMINIDTANLYCVISNGHVLRETLFSGLVAQLQVYKTRADMMQALPFITNGDISLDGGIIKSGCIFSLGKREVQIKFPKSFGRSYLRKSYIKSEIRMKELKWERVRCVEDLEREQTLLTNAKNNFKIRKEEFVKFLSQRSSYL</sequence>
<dbReference type="EnsemblPlants" id="Solyc03g071790.1.1">
    <property type="protein sequence ID" value="Solyc03g071790.1.1"/>
    <property type="gene ID" value="Solyc03g071790.1"/>
</dbReference>
<dbReference type="PANTHER" id="PTHR33566:SF6">
    <property type="entry name" value="PROTEIN DEFECTIVE IN MERISTEM SILENCING 3"/>
    <property type="match status" value="1"/>
</dbReference>
<organism evidence="1">
    <name type="scientific">Solanum lycopersicum</name>
    <name type="common">Tomato</name>
    <name type="synonym">Lycopersicon esculentum</name>
    <dbReference type="NCBI Taxonomy" id="4081"/>
    <lineage>
        <taxon>Eukaryota</taxon>
        <taxon>Viridiplantae</taxon>
        <taxon>Streptophyta</taxon>
        <taxon>Embryophyta</taxon>
        <taxon>Tracheophyta</taxon>
        <taxon>Spermatophyta</taxon>
        <taxon>Magnoliopsida</taxon>
        <taxon>eudicotyledons</taxon>
        <taxon>Gunneridae</taxon>
        <taxon>Pentapetalae</taxon>
        <taxon>asterids</taxon>
        <taxon>lamiids</taxon>
        <taxon>Solanales</taxon>
        <taxon>Solanaceae</taxon>
        <taxon>Solanoideae</taxon>
        <taxon>Solaneae</taxon>
        <taxon>Solanum</taxon>
        <taxon>Solanum subgen. Lycopersicon</taxon>
    </lineage>
</organism>
<proteinExistence type="predicted"/>
<dbReference type="OMA" id="DEQHTIR"/>
<keyword evidence="2" id="KW-1185">Reference proteome</keyword>
<accession>K4BHK8</accession>
<name>K4BHK8_SOLLC</name>
<dbReference type="PaxDb" id="4081-Solyc03g071790.1.1"/>